<feature type="domain" description="Reverse transcriptase Ty1/copia-type" evidence="2">
    <location>
        <begin position="32"/>
        <end position="98"/>
    </location>
</feature>
<protein>
    <submittedName>
        <fullName evidence="3">Retrovirus-related Pol polyprotein from transposon RE1</fullName>
    </submittedName>
</protein>
<name>A0A438HTL4_VITVI</name>
<evidence type="ECO:0000259" key="2">
    <source>
        <dbReference type="Pfam" id="PF07727"/>
    </source>
</evidence>
<feature type="transmembrane region" description="Helical" evidence="1">
    <location>
        <begin position="232"/>
        <end position="254"/>
    </location>
</feature>
<feature type="transmembrane region" description="Helical" evidence="1">
    <location>
        <begin position="104"/>
        <end position="126"/>
    </location>
</feature>
<proteinExistence type="predicted"/>
<evidence type="ECO:0000256" key="1">
    <source>
        <dbReference type="SAM" id="Phobius"/>
    </source>
</evidence>
<keyword evidence="1" id="KW-1133">Transmembrane helix</keyword>
<dbReference type="PANTHER" id="PTHR11439">
    <property type="entry name" value="GAG-POL-RELATED RETROTRANSPOSON"/>
    <property type="match status" value="1"/>
</dbReference>
<keyword evidence="1" id="KW-0472">Membrane</keyword>
<organism evidence="3 4">
    <name type="scientific">Vitis vinifera</name>
    <name type="common">Grape</name>
    <dbReference type="NCBI Taxonomy" id="29760"/>
    <lineage>
        <taxon>Eukaryota</taxon>
        <taxon>Viridiplantae</taxon>
        <taxon>Streptophyta</taxon>
        <taxon>Embryophyta</taxon>
        <taxon>Tracheophyta</taxon>
        <taxon>Spermatophyta</taxon>
        <taxon>Magnoliopsida</taxon>
        <taxon>eudicotyledons</taxon>
        <taxon>Gunneridae</taxon>
        <taxon>Pentapetalae</taxon>
        <taxon>rosids</taxon>
        <taxon>Vitales</taxon>
        <taxon>Vitaceae</taxon>
        <taxon>Viteae</taxon>
        <taxon>Vitis</taxon>
    </lineage>
</organism>
<keyword evidence="1" id="KW-0812">Transmembrane</keyword>
<evidence type="ECO:0000313" key="3">
    <source>
        <dbReference type="EMBL" id="RVW87813.1"/>
    </source>
</evidence>
<gene>
    <name evidence="3" type="primary">RE1_1160</name>
    <name evidence="3" type="ORF">CK203_043973</name>
</gene>
<dbReference type="AlphaFoldDB" id="A0A438HTL4"/>
<dbReference type="Proteomes" id="UP000288805">
    <property type="component" value="Unassembled WGS sequence"/>
</dbReference>
<dbReference type="EMBL" id="QGNW01000180">
    <property type="protein sequence ID" value="RVW87813.1"/>
    <property type="molecule type" value="Genomic_DNA"/>
</dbReference>
<dbReference type="Pfam" id="PF07727">
    <property type="entry name" value="RVT_2"/>
    <property type="match status" value="1"/>
</dbReference>
<comment type="caution">
    <text evidence="3">The sequence shown here is derived from an EMBL/GenBank/DDBJ whole genome shotgun (WGS) entry which is preliminary data.</text>
</comment>
<dbReference type="PANTHER" id="PTHR11439:SF455">
    <property type="entry name" value="RLK (RECEPTOR-LIKE PROTEIN KINASE) 8, PUTATIVE-RELATED"/>
    <property type="match status" value="1"/>
</dbReference>
<reference evidence="3 4" key="1">
    <citation type="journal article" date="2018" name="PLoS Genet.">
        <title>Population sequencing reveals clonal diversity and ancestral inbreeding in the grapevine cultivar Chardonnay.</title>
        <authorList>
            <person name="Roach M.J."/>
            <person name="Johnson D.L."/>
            <person name="Bohlmann J."/>
            <person name="van Vuuren H.J."/>
            <person name="Jones S.J."/>
            <person name="Pretorius I.S."/>
            <person name="Schmidt S.A."/>
            <person name="Borneman A.R."/>
        </authorList>
    </citation>
    <scope>NUCLEOTIDE SEQUENCE [LARGE SCALE GENOMIC DNA]</scope>
    <source>
        <strain evidence="4">cv. Chardonnay</strain>
        <tissue evidence="3">Leaf</tissue>
    </source>
</reference>
<accession>A0A438HTL4</accession>
<sequence>MDEEVQALQHNRTWVLVPRPAHTNIVDSKWVLGLDYTNTFNPVIKATTVRVVLSLAVTNRWPLRQLDVKKTFLNDTLTENVYMEQPPGYIDSRYPNHVFVHTPLFLSFISSLTLFISSCMLIDIIITGNNSSLLDSFARKLNSSLPPRIWALSATFLLLDSKPIHTPMIVSHHLTSDSPAFSDPTLYRSLIGHTSLWSYFRPSVAPGALVAYSDADWAGCPDTRRSTSGYSIILAIIWFLGVLKIELLWLTHLLHDLKVSISPKPILLCDNKSAIFLSSNPVSHKWAKHVVDLFTKSVSRPLFDFFCTKLHVCSNPTLNLRGGVKDTDTLP</sequence>
<dbReference type="InterPro" id="IPR013103">
    <property type="entry name" value="RVT_2"/>
</dbReference>
<dbReference type="CDD" id="cd09272">
    <property type="entry name" value="RNase_HI_RT_Ty1"/>
    <property type="match status" value="1"/>
</dbReference>
<evidence type="ECO:0000313" key="4">
    <source>
        <dbReference type="Proteomes" id="UP000288805"/>
    </source>
</evidence>